<dbReference type="InterPro" id="IPR038765">
    <property type="entry name" value="Papain-like_cys_pep_sf"/>
</dbReference>
<feature type="region of interest" description="Disordered" evidence="4">
    <location>
        <begin position="204"/>
        <end position="224"/>
    </location>
</feature>
<proteinExistence type="inferred from homology"/>
<dbReference type="HOGENOM" id="CLU_387575_0_0_1"/>
<dbReference type="EMBL" id="CT868396">
    <property type="protein sequence ID" value="CAK81198.1"/>
    <property type="molecule type" value="Genomic_DNA"/>
</dbReference>
<evidence type="ECO:0000313" key="6">
    <source>
        <dbReference type="EMBL" id="CAK81198.1"/>
    </source>
</evidence>
<evidence type="ECO:0000256" key="1">
    <source>
        <dbReference type="ARBA" id="ARBA00005234"/>
    </source>
</evidence>
<keyword evidence="2" id="KW-0645">Protease</keyword>
<dbReference type="InParanoid" id="A0DDT1"/>
<accession>A0DDT1</accession>
<protein>
    <recommendedName>
        <fullName evidence="5">Ubiquitin-like protease family profile domain-containing protein</fullName>
    </recommendedName>
</protein>
<dbReference type="OrthoDB" id="306104at2759"/>
<dbReference type="GO" id="GO:0008234">
    <property type="term" value="F:cysteine-type peptidase activity"/>
    <property type="evidence" value="ECO:0007669"/>
    <property type="project" value="InterPro"/>
</dbReference>
<evidence type="ECO:0000256" key="4">
    <source>
        <dbReference type="SAM" id="MobiDB-lite"/>
    </source>
</evidence>
<dbReference type="KEGG" id="ptm:GSPATT00016039001"/>
<dbReference type="OMA" id="ICNHKSA"/>
<evidence type="ECO:0000256" key="2">
    <source>
        <dbReference type="ARBA" id="ARBA00022670"/>
    </source>
</evidence>
<evidence type="ECO:0000259" key="5">
    <source>
        <dbReference type="PROSITE" id="PS50600"/>
    </source>
</evidence>
<dbReference type="RefSeq" id="XP_001448595.1">
    <property type="nucleotide sequence ID" value="XM_001448558.1"/>
</dbReference>
<dbReference type="AlphaFoldDB" id="A0DDT1"/>
<comment type="similarity">
    <text evidence="1">Belongs to the peptidase C48 family.</text>
</comment>
<dbReference type="InterPro" id="IPR003653">
    <property type="entry name" value="Peptidase_C48_C"/>
</dbReference>
<gene>
    <name evidence="6" type="ORF">GSPATT00016039001</name>
</gene>
<evidence type="ECO:0000256" key="3">
    <source>
        <dbReference type="ARBA" id="ARBA00022801"/>
    </source>
</evidence>
<dbReference type="STRING" id="5888.A0DDT1"/>
<organism evidence="6 7">
    <name type="scientific">Paramecium tetraurelia</name>
    <dbReference type="NCBI Taxonomy" id="5888"/>
    <lineage>
        <taxon>Eukaryota</taxon>
        <taxon>Sar</taxon>
        <taxon>Alveolata</taxon>
        <taxon>Ciliophora</taxon>
        <taxon>Intramacronucleata</taxon>
        <taxon>Oligohymenophorea</taxon>
        <taxon>Peniculida</taxon>
        <taxon>Parameciidae</taxon>
        <taxon>Paramecium</taxon>
    </lineage>
</organism>
<reference evidence="6 7" key="1">
    <citation type="journal article" date="2006" name="Nature">
        <title>Global trends of whole-genome duplications revealed by the ciliate Paramecium tetraurelia.</title>
        <authorList>
            <consortium name="Genoscope"/>
            <person name="Aury J.-M."/>
            <person name="Jaillon O."/>
            <person name="Duret L."/>
            <person name="Noel B."/>
            <person name="Jubin C."/>
            <person name="Porcel B.M."/>
            <person name="Segurens B."/>
            <person name="Daubin V."/>
            <person name="Anthouard V."/>
            <person name="Aiach N."/>
            <person name="Arnaiz O."/>
            <person name="Billaut A."/>
            <person name="Beisson J."/>
            <person name="Blanc I."/>
            <person name="Bouhouche K."/>
            <person name="Camara F."/>
            <person name="Duharcourt S."/>
            <person name="Guigo R."/>
            <person name="Gogendeau D."/>
            <person name="Katinka M."/>
            <person name="Keller A.-M."/>
            <person name="Kissmehl R."/>
            <person name="Klotz C."/>
            <person name="Koll F."/>
            <person name="Le Moue A."/>
            <person name="Lepere C."/>
            <person name="Malinsky S."/>
            <person name="Nowacki M."/>
            <person name="Nowak J.K."/>
            <person name="Plattner H."/>
            <person name="Poulain J."/>
            <person name="Ruiz F."/>
            <person name="Serrano V."/>
            <person name="Zagulski M."/>
            <person name="Dessen P."/>
            <person name="Betermier M."/>
            <person name="Weissenbach J."/>
            <person name="Scarpelli C."/>
            <person name="Schachter V."/>
            <person name="Sperling L."/>
            <person name="Meyer E."/>
            <person name="Cohen J."/>
            <person name="Wincker P."/>
        </authorList>
    </citation>
    <scope>NUCLEOTIDE SEQUENCE [LARGE SCALE GENOMIC DNA]</scope>
    <source>
        <strain evidence="6 7">Stock d4-2</strain>
    </source>
</reference>
<dbReference type="GeneID" id="5034380"/>
<keyword evidence="7" id="KW-1185">Reference proteome</keyword>
<dbReference type="Gene3D" id="3.40.395.10">
    <property type="entry name" value="Adenoviral Proteinase, Chain A"/>
    <property type="match status" value="1"/>
</dbReference>
<keyword evidence="3" id="KW-0378">Hydrolase</keyword>
<feature type="compositionally biased region" description="Low complexity" evidence="4">
    <location>
        <begin position="242"/>
        <end position="261"/>
    </location>
</feature>
<feature type="compositionally biased region" description="Polar residues" evidence="4">
    <location>
        <begin position="262"/>
        <end position="271"/>
    </location>
</feature>
<dbReference type="PROSITE" id="PS50600">
    <property type="entry name" value="ULP_PROTEASE"/>
    <property type="match status" value="1"/>
</dbReference>
<evidence type="ECO:0000313" key="7">
    <source>
        <dbReference type="Proteomes" id="UP000000600"/>
    </source>
</evidence>
<name>A0DDT1_PARTE</name>
<feature type="domain" description="Ubiquitin-like protease family profile" evidence="5">
    <location>
        <begin position="444"/>
        <end position="648"/>
    </location>
</feature>
<sequence length="648" mass="77057">MSDQIPDYRDYDDEYERYIEKVVPGPFLHDITMAEAKEYIYNDVITRKLIEYTLQYIKSQVRRNVTVEINYITDMKQVDAIHQTTANYSMAVIAIKDPLYAFLWDTVGQEVLLIDTNMQIEKAFINQKIIRIESITKDFISILAGIFIRAINHANFKLNFIECQRQALMKWVLLKQYRNQQMKQNGESFSRILDDQLLQEVNQSRKYDQKSNSQKMSQREQNPKLDNVSFQKSNSQLSSFNLQSKQFQQSQRSGQNQISQSHVSLPSTSRVDTMKNQISVKEFVQGMETVKNQLLSDIPQPDELKPRDYNLKPVIPFFPPEKVFHLRQQDLEELLKEQVKNKKIQEPNPADQLQQLLIYYQQHNPEQYKILLNQYQDFIHERMFEGMGLPSSTKSQMQVQPQFQQQQMRQSIQIPKSKSMLFPKPPQMQTQLYQEEIIALKYNRKINRQEFELLKQKLVLSQNIMEFYFSHLQEEFKRVFIFPIEFYNVLSQNPEKAKSFTDQFQGRNRTIFDLFDKVFVPVKISQYEYVGVYIDFQNKTMFYINTLERRDRKGPPYKELIDQPVVHFVIKFMENEYNLKVMRAFNILNWKFVEFKNDYAQHFNYSGLVLAYVIDSICNHKSAVGDNQILQEFKQKILDAIRKAGSKK</sequence>
<dbReference type="GO" id="GO:0006508">
    <property type="term" value="P:proteolysis"/>
    <property type="evidence" value="ECO:0007669"/>
    <property type="project" value="UniProtKB-KW"/>
</dbReference>
<feature type="region of interest" description="Disordered" evidence="4">
    <location>
        <begin position="242"/>
        <end position="271"/>
    </location>
</feature>
<dbReference type="SUPFAM" id="SSF54001">
    <property type="entry name" value="Cysteine proteinases"/>
    <property type="match status" value="1"/>
</dbReference>
<dbReference type="Proteomes" id="UP000000600">
    <property type="component" value="Unassembled WGS sequence"/>
</dbReference>